<reference evidence="2" key="1">
    <citation type="submission" date="2018-01" db="EMBL/GenBank/DDBJ databases">
        <title>An insight into the sialome of Amazonian anophelines.</title>
        <authorList>
            <person name="Ribeiro J.M."/>
            <person name="Scarpassa V."/>
            <person name="Calvo E."/>
        </authorList>
    </citation>
    <scope>NUCLEOTIDE SEQUENCE</scope>
</reference>
<proteinExistence type="predicted"/>
<organism evidence="2">
    <name type="scientific">Anopheles darlingi</name>
    <name type="common">Mosquito</name>
    <dbReference type="NCBI Taxonomy" id="43151"/>
    <lineage>
        <taxon>Eukaryota</taxon>
        <taxon>Metazoa</taxon>
        <taxon>Ecdysozoa</taxon>
        <taxon>Arthropoda</taxon>
        <taxon>Hexapoda</taxon>
        <taxon>Insecta</taxon>
        <taxon>Pterygota</taxon>
        <taxon>Neoptera</taxon>
        <taxon>Endopterygota</taxon>
        <taxon>Diptera</taxon>
        <taxon>Nematocera</taxon>
        <taxon>Culicoidea</taxon>
        <taxon>Culicidae</taxon>
        <taxon>Anophelinae</taxon>
        <taxon>Anopheles</taxon>
    </lineage>
</organism>
<evidence type="ECO:0000256" key="1">
    <source>
        <dbReference type="SAM" id="SignalP"/>
    </source>
</evidence>
<evidence type="ECO:0000313" key="2">
    <source>
        <dbReference type="EMBL" id="MBW76884.1"/>
    </source>
</evidence>
<protein>
    <submittedName>
        <fullName evidence="2">Putative secreted protein</fullName>
    </submittedName>
</protein>
<feature type="signal peptide" evidence="1">
    <location>
        <begin position="1"/>
        <end position="17"/>
    </location>
</feature>
<dbReference type="EMBL" id="GGFL01012706">
    <property type="protein sequence ID" value="MBW76884.1"/>
    <property type="molecule type" value="Transcribed_RNA"/>
</dbReference>
<accession>A0A2M4DH25</accession>
<feature type="chain" id="PRO_5014947776" evidence="1">
    <location>
        <begin position="18"/>
        <end position="115"/>
    </location>
</feature>
<name>A0A2M4DH25_ANODA</name>
<dbReference type="AlphaFoldDB" id="A0A2M4DH25"/>
<keyword evidence="1" id="KW-0732">Signal</keyword>
<sequence>MLLVLILGSPQLQLTFALFLGYAGHHVTVGFLIDHLFPVVPRPQTIPFIRIAIGTHARLPIQHGPIGITQRFEPIVNRHLIFTVFVYIATNENLHRSSRLGNELLCLRQRQLIRR</sequence>